<reference evidence="2" key="1">
    <citation type="submission" date="2020-05" db="EMBL/GenBank/DDBJ databases">
        <title>Mycena genomes resolve the evolution of fungal bioluminescence.</title>
        <authorList>
            <person name="Tsai I.J."/>
        </authorList>
    </citation>
    <scope>NUCLEOTIDE SEQUENCE</scope>
    <source>
        <strain evidence="2">160909Yilan</strain>
    </source>
</reference>
<feature type="region of interest" description="Disordered" evidence="1">
    <location>
        <begin position="1"/>
        <end position="31"/>
    </location>
</feature>
<dbReference type="OrthoDB" id="1684102at2759"/>
<sequence>MEQGRCTETLKAQEPKRSGERRHKRVAQPQSWPSVNQIAATMKHVCPFRRTLLAAAVAVCAAMIGIRNTSWLAEIFSNLDSRTGSHSIATPQPDVTAVLLNWVRLDNVVQIVSNLCGPSLDGVIKEIVIWNNNYNRPLSDEDFANCTCPKLRIHNSPENLYFQARFIACAEASTPYCFIQDDDYLVKPEIIRSLRARINTHDIFHLPPDEVLSSFVLSIDSPNITFGFSWLGYGALLLRSNAESFLSLLKRVGASAEETKMADNYYAILKNSFPEVWTGHPIPLFGGGDFTVGEEGVARNRKHIAAATSYLDRIVTDYLTADAVSWPYVSLPPSPLSFRLERSPCIERLCMLESTIKFLPDSFATAAATERLAVELFSREARLSSALTDEFASNYVEHSLFRAVDADPTTLFRSFQDATEGDTLELDILNSVQQLNWTGVEWSWLVASDMTPVLKGSKFSFSADRSTWVQSAGSVSCKPYSAQHVTSSSDLKCGVSMEGPTLSSARYFRIQLEKVFTVPWRIYETWVTESSPDVDFY</sequence>
<protein>
    <submittedName>
        <fullName evidence="2">Rab geranylgeranyltransferase</fullName>
    </submittedName>
</protein>
<keyword evidence="2" id="KW-0808">Transferase</keyword>
<dbReference type="Proteomes" id="UP000623467">
    <property type="component" value="Unassembled WGS sequence"/>
</dbReference>
<dbReference type="AlphaFoldDB" id="A0A8H7D1D7"/>
<dbReference type="Gene3D" id="3.90.550.10">
    <property type="entry name" value="Spore Coat Polysaccharide Biosynthesis Protein SpsA, Chain A"/>
    <property type="match status" value="1"/>
</dbReference>
<accession>A0A8H7D1D7</accession>
<dbReference type="GO" id="GO:0016740">
    <property type="term" value="F:transferase activity"/>
    <property type="evidence" value="ECO:0007669"/>
    <property type="project" value="UniProtKB-KW"/>
</dbReference>
<dbReference type="EMBL" id="JACAZH010000011">
    <property type="protein sequence ID" value="KAF7355153.1"/>
    <property type="molecule type" value="Genomic_DNA"/>
</dbReference>
<dbReference type="SUPFAM" id="SSF53448">
    <property type="entry name" value="Nucleotide-diphospho-sugar transferases"/>
    <property type="match status" value="1"/>
</dbReference>
<organism evidence="2 3">
    <name type="scientific">Mycena sanguinolenta</name>
    <dbReference type="NCBI Taxonomy" id="230812"/>
    <lineage>
        <taxon>Eukaryota</taxon>
        <taxon>Fungi</taxon>
        <taxon>Dikarya</taxon>
        <taxon>Basidiomycota</taxon>
        <taxon>Agaricomycotina</taxon>
        <taxon>Agaricomycetes</taxon>
        <taxon>Agaricomycetidae</taxon>
        <taxon>Agaricales</taxon>
        <taxon>Marasmiineae</taxon>
        <taxon>Mycenaceae</taxon>
        <taxon>Mycena</taxon>
    </lineage>
</organism>
<evidence type="ECO:0000256" key="1">
    <source>
        <dbReference type="SAM" id="MobiDB-lite"/>
    </source>
</evidence>
<dbReference type="InterPro" id="IPR029044">
    <property type="entry name" value="Nucleotide-diphossugar_trans"/>
</dbReference>
<comment type="caution">
    <text evidence="2">The sequence shown here is derived from an EMBL/GenBank/DDBJ whole genome shotgun (WGS) entry which is preliminary data.</text>
</comment>
<gene>
    <name evidence="2" type="ORF">MSAN_01431000</name>
</gene>
<keyword evidence="3" id="KW-1185">Reference proteome</keyword>
<evidence type="ECO:0000313" key="3">
    <source>
        <dbReference type="Proteomes" id="UP000623467"/>
    </source>
</evidence>
<evidence type="ECO:0000313" key="2">
    <source>
        <dbReference type="EMBL" id="KAF7355153.1"/>
    </source>
</evidence>
<name>A0A8H7D1D7_9AGAR</name>
<proteinExistence type="predicted"/>